<feature type="region of interest" description="Disordered" evidence="1">
    <location>
        <begin position="408"/>
        <end position="458"/>
    </location>
</feature>
<dbReference type="EMBL" id="CAACVS010000009">
    <property type="protein sequence ID" value="VEU33801.1"/>
    <property type="molecule type" value="Genomic_DNA"/>
</dbReference>
<feature type="region of interest" description="Disordered" evidence="1">
    <location>
        <begin position="774"/>
        <end position="800"/>
    </location>
</feature>
<proteinExistence type="predicted"/>
<feature type="compositionally biased region" description="Basic and acidic residues" evidence="1">
    <location>
        <begin position="29"/>
        <end position="38"/>
    </location>
</feature>
<feature type="compositionally biased region" description="Low complexity" evidence="1">
    <location>
        <begin position="775"/>
        <end position="792"/>
    </location>
</feature>
<reference evidence="2 3" key="1">
    <citation type="submission" date="2019-01" db="EMBL/GenBank/DDBJ databases">
        <authorList>
            <person name="Ferrante I. M."/>
        </authorList>
    </citation>
    <scope>NUCLEOTIDE SEQUENCE [LARGE SCALE GENOMIC DNA]</scope>
    <source>
        <strain evidence="2 3">B856</strain>
    </source>
</reference>
<evidence type="ECO:0000256" key="1">
    <source>
        <dbReference type="SAM" id="MobiDB-lite"/>
    </source>
</evidence>
<feature type="compositionally biased region" description="Basic residues" evidence="1">
    <location>
        <begin position="1"/>
        <end position="12"/>
    </location>
</feature>
<feature type="compositionally biased region" description="Acidic residues" evidence="1">
    <location>
        <begin position="87"/>
        <end position="105"/>
    </location>
</feature>
<feature type="compositionally biased region" description="Basic residues" evidence="1">
    <location>
        <begin position="336"/>
        <end position="347"/>
    </location>
</feature>
<feature type="region of interest" description="Disordered" evidence="1">
    <location>
        <begin position="546"/>
        <end position="594"/>
    </location>
</feature>
<evidence type="ECO:0000313" key="2">
    <source>
        <dbReference type="EMBL" id="VEU33801.1"/>
    </source>
</evidence>
<feature type="compositionally biased region" description="Low complexity" evidence="1">
    <location>
        <begin position="149"/>
        <end position="165"/>
    </location>
</feature>
<feature type="region of interest" description="Disordered" evidence="1">
    <location>
        <begin position="814"/>
        <end position="872"/>
    </location>
</feature>
<feature type="compositionally biased region" description="Basic residues" evidence="1">
    <location>
        <begin position="166"/>
        <end position="176"/>
    </location>
</feature>
<dbReference type="AlphaFoldDB" id="A0A448YVJ5"/>
<protein>
    <submittedName>
        <fullName evidence="2">Uncharacterized protein</fullName>
    </submittedName>
</protein>
<feature type="compositionally biased region" description="Polar residues" evidence="1">
    <location>
        <begin position="39"/>
        <end position="49"/>
    </location>
</feature>
<feature type="compositionally biased region" description="Low complexity" evidence="1">
    <location>
        <begin position="554"/>
        <end position="568"/>
    </location>
</feature>
<feature type="compositionally biased region" description="Polar residues" evidence="1">
    <location>
        <begin position="417"/>
        <end position="426"/>
    </location>
</feature>
<feature type="compositionally biased region" description="Basic residues" evidence="1">
    <location>
        <begin position="506"/>
        <end position="516"/>
    </location>
</feature>
<sequence length="872" mass="96792">MKRILGKQKAKQKERDDDDEDIGGGDADVNAHHDENLESYRSSSETTTDGPEDDADEVYRHAETDYDQRERGSDSDSYGSEFSEPSSGDEEDDGDSYENEGFDEDYQARYSFAPDGGDYGIDPGDASHHVVLMEDEEDMGDSTINHSGNTTLENSKSNSNSNSTGSKHRHKPRGGRRKEILQSGDDTIDSKKVDHDQQQEQEEETPAKKVKKKRGFFGRLFGKKAGKKGTGFGDSKRSLVSADSVSRASSKESKAKKKKKRKNQREEEEEDQHDVPVSPSIADSEGQSYSVMDDEWQSQTGENQSYAYSVVIDDGSQSFDDDGSSSTASQSLYRQKGVKGKQRKKYFHQMPGVAEEDEESYNPSMPGEEGEDDESYSINIADDGSSFTTFQTMEDQRGLQYPPMETLREETDEDQTVDNSASFHYNSNEEDTDIGHDIDSMHRSERVGDPDTEGFDADAEGFDAATFDAATFDAATFDAAAYDAESFLSNLAKKSDLKPSKQNKPSSKRSSKRSKKPSFDADAETFDADTFDAAAYDAESFLSNLAKKSDLKPSKQQKPSSSSSLKNKPSSKRSSKRSKKPSSNKMPSISSYALPPLQNINAFQHSLGTQSSGNSSPASTDTPFSVVQIHDLQTEVDKLKMLVSLLVERMELYERQSECLVEASVAHNTKWKKATIRKYDRSSKRKASQSSSVARLSTIKGLMEEQGVMDTWIKQLETVQRGYRDRLEATTNQLKALRYEQMLTNKQIIELKREKSKARHTSVSKYATVIEVHNKPGSSAAPSSSSGDSGNKGAKRDATNRAQQNSLVEDMMSNWQAEQQHTSAALGPHFIGKPTSRSNSFTSSHAGSSYTSNSRRKKKDSRKKKKKKKSEA</sequence>
<feature type="compositionally biased region" description="Basic residues" evidence="1">
    <location>
        <begin position="208"/>
        <end position="227"/>
    </location>
</feature>
<name>A0A448YVJ5_9STRA</name>
<feature type="region of interest" description="Disordered" evidence="1">
    <location>
        <begin position="491"/>
        <end position="524"/>
    </location>
</feature>
<keyword evidence="3" id="KW-1185">Reference proteome</keyword>
<feature type="compositionally biased region" description="Basic residues" evidence="1">
    <location>
        <begin position="854"/>
        <end position="872"/>
    </location>
</feature>
<feature type="compositionally biased region" description="Basic and acidic residues" evidence="1">
    <location>
        <begin position="188"/>
        <end position="198"/>
    </location>
</feature>
<dbReference type="Proteomes" id="UP000291116">
    <property type="component" value="Unassembled WGS sequence"/>
</dbReference>
<feature type="compositionally biased region" description="Basic residues" evidence="1">
    <location>
        <begin position="254"/>
        <end position="263"/>
    </location>
</feature>
<feature type="compositionally biased region" description="Polar residues" evidence="1">
    <location>
        <begin position="814"/>
        <end position="823"/>
    </location>
</feature>
<feature type="compositionally biased region" description="Polar residues" evidence="1">
    <location>
        <begin position="297"/>
        <end position="307"/>
    </location>
</feature>
<evidence type="ECO:0000313" key="3">
    <source>
        <dbReference type="Proteomes" id="UP000291116"/>
    </source>
</evidence>
<feature type="region of interest" description="Disordered" evidence="1">
    <location>
        <begin position="1"/>
        <end position="382"/>
    </location>
</feature>
<feature type="compositionally biased region" description="Basic and acidic residues" evidence="1">
    <location>
        <begin position="57"/>
        <end position="74"/>
    </location>
</feature>
<feature type="compositionally biased region" description="Basic and acidic residues" evidence="1">
    <location>
        <begin position="433"/>
        <end position="449"/>
    </location>
</feature>
<organism evidence="2 3">
    <name type="scientific">Pseudo-nitzschia multistriata</name>
    <dbReference type="NCBI Taxonomy" id="183589"/>
    <lineage>
        <taxon>Eukaryota</taxon>
        <taxon>Sar</taxon>
        <taxon>Stramenopiles</taxon>
        <taxon>Ochrophyta</taxon>
        <taxon>Bacillariophyta</taxon>
        <taxon>Bacillariophyceae</taxon>
        <taxon>Bacillariophycidae</taxon>
        <taxon>Bacillariales</taxon>
        <taxon>Bacillariaceae</taxon>
        <taxon>Pseudo-nitzschia</taxon>
    </lineage>
</organism>
<gene>
    <name evidence="2" type="ORF">PSNMU_V1.4_AUG-EV-PASAV3_0004910</name>
</gene>
<accession>A0A448YVJ5</accession>
<feature type="compositionally biased region" description="Basic residues" evidence="1">
    <location>
        <begin position="569"/>
        <end position="582"/>
    </location>
</feature>
<feature type="compositionally biased region" description="Polar residues" evidence="1">
    <location>
        <begin position="835"/>
        <end position="853"/>
    </location>
</feature>
<feature type="compositionally biased region" description="Low complexity" evidence="1">
    <location>
        <begin position="114"/>
        <end position="124"/>
    </location>
</feature>
<dbReference type="OrthoDB" id="10680691at2759"/>